<dbReference type="AlphaFoldDB" id="A0AAD7YFT5"/>
<dbReference type="Proteomes" id="UP001231518">
    <property type="component" value="Chromosome 17"/>
</dbReference>
<comment type="caution">
    <text evidence="1">The sequence shown here is derived from an EMBL/GenBank/DDBJ whole genome shotgun (WGS) entry which is preliminary data.</text>
</comment>
<name>A0AAD7YFT5_MYTSE</name>
<dbReference type="EMBL" id="JARGEI010000021">
    <property type="protein sequence ID" value="KAJ8712593.1"/>
    <property type="molecule type" value="Genomic_DNA"/>
</dbReference>
<protein>
    <submittedName>
        <fullName evidence="1">Uncharacterized protein</fullName>
    </submittedName>
</protein>
<gene>
    <name evidence="1" type="ORF">PYW07_005435</name>
</gene>
<evidence type="ECO:0000313" key="2">
    <source>
        <dbReference type="Proteomes" id="UP001231518"/>
    </source>
</evidence>
<organism evidence="1 2">
    <name type="scientific">Mythimna separata</name>
    <name type="common">Oriental armyworm</name>
    <name type="synonym">Pseudaletia separata</name>
    <dbReference type="NCBI Taxonomy" id="271217"/>
    <lineage>
        <taxon>Eukaryota</taxon>
        <taxon>Metazoa</taxon>
        <taxon>Ecdysozoa</taxon>
        <taxon>Arthropoda</taxon>
        <taxon>Hexapoda</taxon>
        <taxon>Insecta</taxon>
        <taxon>Pterygota</taxon>
        <taxon>Neoptera</taxon>
        <taxon>Endopterygota</taxon>
        <taxon>Lepidoptera</taxon>
        <taxon>Glossata</taxon>
        <taxon>Ditrysia</taxon>
        <taxon>Noctuoidea</taxon>
        <taxon>Noctuidae</taxon>
        <taxon>Noctuinae</taxon>
        <taxon>Hadenini</taxon>
        <taxon>Mythimna</taxon>
    </lineage>
</organism>
<accession>A0AAD7YFT5</accession>
<proteinExistence type="predicted"/>
<keyword evidence="2" id="KW-1185">Reference proteome</keyword>
<evidence type="ECO:0000313" key="1">
    <source>
        <dbReference type="EMBL" id="KAJ8712593.1"/>
    </source>
</evidence>
<reference evidence="1" key="1">
    <citation type="submission" date="2023-03" db="EMBL/GenBank/DDBJ databases">
        <title>Chromosome-level genomes of two armyworms, Mythimna separata and Mythimna loreyi, provide insights into the biosynthesis and reception of sex pheromones.</title>
        <authorList>
            <person name="Zhao H."/>
        </authorList>
    </citation>
    <scope>NUCLEOTIDE SEQUENCE</scope>
    <source>
        <strain evidence="1">BeijingLab</strain>
        <tissue evidence="1">Pupa</tissue>
    </source>
</reference>
<sequence length="234" mass="25499">MMKSTDPDDVPAFVAKDLHKLPPVTFDHVDVTRLLMDITSLKTSLAEVQSKLEVSNTTIGSLRAEVELLRKAVSESRAPNKTSLNIRCGAQNASIGSLESVSRRASPAAENACVASCPAAAVAVSSPVEVVTRVCTSTPNRAPKDCRLSIGRRLGRLPNQYGEVCICAHYSDSVSADTKILMGFPIPFKLFCRPTIGRLLISTTLFHACTWRRLFDRPTQFALSSAHRFSCSQY</sequence>